<evidence type="ECO:0000313" key="2">
    <source>
        <dbReference type="Proteomes" id="UP001482620"/>
    </source>
</evidence>
<evidence type="ECO:0000313" key="1">
    <source>
        <dbReference type="EMBL" id="MEQ2220840.1"/>
    </source>
</evidence>
<name>A0ABV0SJV9_9TELE</name>
<protein>
    <submittedName>
        <fullName evidence="1">Uncharacterized protein</fullName>
    </submittedName>
</protein>
<organism evidence="1 2">
    <name type="scientific">Ilyodon furcidens</name>
    <name type="common">goldbreast splitfin</name>
    <dbReference type="NCBI Taxonomy" id="33524"/>
    <lineage>
        <taxon>Eukaryota</taxon>
        <taxon>Metazoa</taxon>
        <taxon>Chordata</taxon>
        <taxon>Craniata</taxon>
        <taxon>Vertebrata</taxon>
        <taxon>Euteleostomi</taxon>
        <taxon>Actinopterygii</taxon>
        <taxon>Neopterygii</taxon>
        <taxon>Teleostei</taxon>
        <taxon>Neoteleostei</taxon>
        <taxon>Acanthomorphata</taxon>
        <taxon>Ovalentaria</taxon>
        <taxon>Atherinomorphae</taxon>
        <taxon>Cyprinodontiformes</taxon>
        <taxon>Goodeidae</taxon>
        <taxon>Ilyodon</taxon>
    </lineage>
</organism>
<dbReference type="EMBL" id="JAHRIQ010000676">
    <property type="protein sequence ID" value="MEQ2220840.1"/>
    <property type="molecule type" value="Genomic_DNA"/>
</dbReference>
<accession>A0ABV0SJV9</accession>
<proteinExistence type="predicted"/>
<comment type="caution">
    <text evidence="1">The sequence shown here is derived from an EMBL/GenBank/DDBJ whole genome shotgun (WGS) entry which is preliminary data.</text>
</comment>
<sequence length="126" mass="14160">MLLLSARTSVNESRSTRTALLHAILPDPIGETPLKAKICHCSLIRWKTIRNYVKCAQKHTGVRCEGFERLPVRSAQHSEGSGFQQLTRREEKPVSAGEAINFDYLKSSSTSVWLLFLPPCRFTGQC</sequence>
<gene>
    <name evidence="1" type="ORF">ILYODFUR_009620</name>
</gene>
<keyword evidence="2" id="KW-1185">Reference proteome</keyword>
<reference evidence="1 2" key="1">
    <citation type="submission" date="2021-06" db="EMBL/GenBank/DDBJ databases">
        <authorList>
            <person name="Palmer J.M."/>
        </authorList>
    </citation>
    <scope>NUCLEOTIDE SEQUENCE [LARGE SCALE GENOMIC DNA]</scope>
    <source>
        <strain evidence="2">if_2019</strain>
        <tissue evidence="1">Muscle</tissue>
    </source>
</reference>
<dbReference type="Proteomes" id="UP001482620">
    <property type="component" value="Unassembled WGS sequence"/>
</dbReference>